<accession>A0ACB9PAZ7</accession>
<reference evidence="1 2" key="1">
    <citation type="journal article" date="2022" name="DNA Res.">
        <title>Chromosomal-level genome assembly of the orchid tree Bauhinia variegata (Leguminosae; Cercidoideae) supports the allotetraploid origin hypothesis of Bauhinia.</title>
        <authorList>
            <person name="Zhong Y."/>
            <person name="Chen Y."/>
            <person name="Zheng D."/>
            <person name="Pang J."/>
            <person name="Liu Y."/>
            <person name="Luo S."/>
            <person name="Meng S."/>
            <person name="Qian L."/>
            <person name="Wei D."/>
            <person name="Dai S."/>
            <person name="Zhou R."/>
        </authorList>
    </citation>
    <scope>NUCLEOTIDE SEQUENCE [LARGE SCALE GENOMIC DNA]</scope>
    <source>
        <strain evidence="1">BV-YZ2020</strain>
    </source>
</reference>
<organism evidence="1 2">
    <name type="scientific">Bauhinia variegata</name>
    <name type="common">Purple orchid tree</name>
    <name type="synonym">Phanera variegata</name>
    <dbReference type="NCBI Taxonomy" id="167791"/>
    <lineage>
        <taxon>Eukaryota</taxon>
        <taxon>Viridiplantae</taxon>
        <taxon>Streptophyta</taxon>
        <taxon>Embryophyta</taxon>
        <taxon>Tracheophyta</taxon>
        <taxon>Spermatophyta</taxon>
        <taxon>Magnoliopsida</taxon>
        <taxon>eudicotyledons</taxon>
        <taxon>Gunneridae</taxon>
        <taxon>Pentapetalae</taxon>
        <taxon>rosids</taxon>
        <taxon>fabids</taxon>
        <taxon>Fabales</taxon>
        <taxon>Fabaceae</taxon>
        <taxon>Cercidoideae</taxon>
        <taxon>Cercideae</taxon>
        <taxon>Bauhiniinae</taxon>
        <taxon>Bauhinia</taxon>
    </lineage>
</organism>
<keyword evidence="2" id="KW-1185">Reference proteome</keyword>
<evidence type="ECO:0000313" key="1">
    <source>
        <dbReference type="EMBL" id="KAI4345521.1"/>
    </source>
</evidence>
<protein>
    <submittedName>
        <fullName evidence="1">Uncharacterized protein</fullName>
    </submittedName>
</protein>
<gene>
    <name evidence="1" type="ORF">L6164_012636</name>
</gene>
<name>A0ACB9PAZ7_BAUVA</name>
<comment type="caution">
    <text evidence="1">The sequence shown here is derived from an EMBL/GenBank/DDBJ whole genome shotgun (WGS) entry which is preliminary data.</text>
</comment>
<dbReference type="Proteomes" id="UP000828941">
    <property type="component" value="Chromosome 5"/>
</dbReference>
<proteinExistence type="predicted"/>
<dbReference type="EMBL" id="CM039430">
    <property type="protein sequence ID" value="KAI4345521.1"/>
    <property type="molecule type" value="Genomic_DNA"/>
</dbReference>
<evidence type="ECO:0000313" key="2">
    <source>
        <dbReference type="Proteomes" id="UP000828941"/>
    </source>
</evidence>
<sequence length="193" mass="20640">MSSISIPTYLGNLVKYLPTGTVFVYQTLNSAATNSGHCEAVNKYLSSFLFGICLFVCFMASFTDSYEENGERKYVVVTPWGLAPTPTVAHNISPFGPGDVLHAVVASVVFAVLALMDTNTVLCLYPEYESTKRALLQILPPVALAIPCVGCTCFPYKRHGMGYPPGEPTTPSPAPSNLELTKNTTATPAPAPV</sequence>